<dbReference type="EMBL" id="JBIAQY010000001">
    <property type="protein sequence ID" value="MFF3566958.1"/>
    <property type="molecule type" value="Genomic_DNA"/>
</dbReference>
<protein>
    <submittedName>
        <fullName evidence="1">Uncharacterized protein</fullName>
    </submittedName>
</protein>
<name>A0ABW6RSH6_9NOCA</name>
<sequence length="69" mass="7663">MPNTQRLADLLSVIRAEEKLLRELGSEVAAIAIGTAPNLPGARPAYRGSRPDLLIGRPDDFLWEWYGFP</sequence>
<keyword evidence="2" id="KW-1185">Reference proteome</keyword>
<dbReference type="Proteomes" id="UP001601992">
    <property type="component" value="Unassembled WGS sequence"/>
</dbReference>
<evidence type="ECO:0000313" key="2">
    <source>
        <dbReference type="Proteomes" id="UP001601992"/>
    </source>
</evidence>
<evidence type="ECO:0000313" key="1">
    <source>
        <dbReference type="EMBL" id="MFF3566958.1"/>
    </source>
</evidence>
<reference evidence="1 2" key="1">
    <citation type="submission" date="2024-10" db="EMBL/GenBank/DDBJ databases">
        <title>The Natural Products Discovery Center: Release of the First 8490 Sequenced Strains for Exploring Actinobacteria Biosynthetic Diversity.</title>
        <authorList>
            <person name="Kalkreuter E."/>
            <person name="Kautsar S.A."/>
            <person name="Yang D."/>
            <person name="Bader C.D."/>
            <person name="Teijaro C.N."/>
            <person name="Fluegel L."/>
            <person name="Davis C.M."/>
            <person name="Simpson J.R."/>
            <person name="Lauterbach L."/>
            <person name="Steele A.D."/>
            <person name="Gui C."/>
            <person name="Meng S."/>
            <person name="Li G."/>
            <person name="Viehrig K."/>
            <person name="Ye F."/>
            <person name="Su P."/>
            <person name="Kiefer A.F."/>
            <person name="Nichols A."/>
            <person name="Cepeda A.J."/>
            <person name="Yan W."/>
            <person name="Fan B."/>
            <person name="Jiang Y."/>
            <person name="Adhikari A."/>
            <person name="Zheng C.-J."/>
            <person name="Schuster L."/>
            <person name="Cowan T.M."/>
            <person name="Smanski M.J."/>
            <person name="Chevrette M.G."/>
            <person name="De Carvalho L.P.S."/>
            <person name="Shen B."/>
        </authorList>
    </citation>
    <scope>NUCLEOTIDE SEQUENCE [LARGE SCALE GENOMIC DNA]</scope>
    <source>
        <strain evidence="1 2">NPDC002593</strain>
    </source>
</reference>
<gene>
    <name evidence="1" type="ORF">ACFYXQ_04160</name>
</gene>
<accession>A0ABW6RSH6</accession>
<organism evidence="1 2">
    <name type="scientific">Nocardia jiangxiensis</name>
    <dbReference type="NCBI Taxonomy" id="282685"/>
    <lineage>
        <taxon>Bacteria</taxon>
        <taxon>Bacillati</taxon>
        <taxon>Actinomycetota</taxon>
        <taxon>Actinomycetes</taxon>
        <taxon>Mycobacteriales</taxon>
        <taxon>Nocardiaceae</taxon>
        <taxon>Nocardia</taxon>
    </lineage>
</organism>
<dbReference type="RefSeq" id="WP_040828069.1">
    <property type="nucleotide sequence ID" value="NZ_JBIAQY010000001.1"/>
</dbReference>
<proteinExistence type="predicted"/>
<comment type="caution">
    <text evidence="1">The sequence shown here is derived from an EMBL/GenBank/DDBJ whole genome shotgun (WGS) entry which is preliminary data.</text>
</comment>